<feature type="transmembrane region" description="Helical" evidence="2">
    <location>
        <begin position="198"/>
        <end position="219"/>
    </location>
</feature>
<evidence type="ECO:0008006" key="7">
    <source>
        <dbReference type="Google" id="ProtNLM"/>
    </source>
</evidence>
<protein>
    <recommendedName>
        <fullName evidence="7">GAF domain-containing protein</fullName>
    </recommendedName>
</protein>
<feature type="domain" description="PAC" evidence="4">
    <location>
        <begin position="792"/>
        <end position="846"/>
    </location>
</feature>
<dbReference type="CDD" id="cd00130">
    <property type="entry name" value="PAS"/>
    <property type="match status" value="1"/>
</dbReference>
<evidence type="ECO:0000313" key="5">
    <source>
        <dbReference type="EMBL" id="GCC52863.1"/>
    </source>
</evidence>
<dbReference type="Gene3D" id="3.30.450.40">
    <property type="match status" value="2"/>
</dbReference>
<dbReference type="InterPro" id="IPR003018">
    <property type="entry name" value="GAF"/>
</dbReference>
<keyword evidence="6" id="KW-1185">Reference proteome</keyword>
<dbReference type="Pfam" id="PF08447">
    <property type="entry name" value="PAS_3"/>
    <property type="match status" value="1"/>
</dbReference>
<keyword evidence="1" id="KW-0175">Coiled coil</keyword>
<accession>A0A401UDA9</accession>
<feature type="coiled-coil region" evidence="1">
    <location>
        <begin position="462"/>
        <end position="510"/>
    </location>
</feature>
<dbReference type="SMART" id="SM00065">
    <property type="entry name" value="GAF"/>
    <property type="match status" value="2"/>
</dbReference>
<organism evidence="5 6">
    <name type="scientific">Chryseotalea sanaruensis</name>
    <dbReference type="NCBI Taxonomy" id="2482724"/>
    <lineage>
        <taxon>Bacteria</taxon>
        <taxon>Pseudomonadati</taxon>
        <taxon>Bacteroidota</taxon>
        <taxon>Cytophagia</taxon>
        <taxon>Cytophagales</taxon>
        <taxon>Chryseotaleaceae</taxon>
        <taxon>Chryseotalea</taxon>
    </lineage>
</organism>
<comment type="caution">
    <text evidence="5">The sequence shown here is derived from an EMBL/GenBank/DDBJ whole genome shotgun (WGS) entry which is preliminary data.</text>
</comment>
<keyword evidence="2" id="KW-1133">Transmembrane helix</keyword>
<name>A0A401UDA9_9BACT</name>
<dbReference type="EMBL" id="BHXQ01000005">
    <property type="protein sequence ID" value="GCC52863.1"/>
    <property type="molecule type" value="Genomic_DNA"/>
</dbReference>
<dbReference type="InterPro" id="IPR035965">
    <property type="entry name" value="PAS-like_dom_sf"/>
</dbReference>
<dbReference type="AlphaFoldDB" id="A0A401UDA9"/>
<evidence type="ECO:0000256" key="1">
    <source>
        <dbReference type="SAM" id="Coils"/>
    </source>
</evidence>
<keyword evidence="2" id="KW-0472">Membrane</keyword>
<dbReference type="PROSITE" id="PS50112">
    <property type="entry name" value="PAS"/>
    <property type="match status" value="1"/>
</dbReference>
<dbReference type="InterPro" id="IPR000014">
    <property type="entry name" value="PAS"/>
</dbReference>
<dbReference type="Pfam" id="PF13185">
    <property type="entry name" value="GAF_2"/>
    <property type="match status" value="1"/>
</dbReference>
<dbReference type="SUPFAM" id="SSF55781">
    <property type="entry name" value="GAF domain-like"/>
    <property type="match status" value="2"/>
</dbReference>
<evidence type="ECO:0000259" key="4">
    <source>
        <dbReference type="PROSITE" id="PS50113"/>
    </source>
</evidence>
<dbReference type="InterPro" id="IPR000700">
    <property type="entry name" value="PAS-assoc_C"/>
</dbReference>
<dbReference type="RefSeq" id="WP_127123504.1">
    <property type="nucleotide sequence ID" value="NZ_BHXQ01000005.1"/>
</dbReference>
<sequence length="860" mass="97524">MNFTQSRTFRYTLTFAIIGIVVSILIAYVQRNTIAVYDRNLPYISLGDHIKNKSTKAHLWFEELMAGDETLDFEKDVLSLFKSSKKILEGAYNAEETELGKFERLDDEETDVILKEAIGDIENLTNSAKQRYDFKKQAQANVETDSLGNVIVSATGEAAGGKLDQEFDAAYEEFQETMDRLINHIGQRVDKDSGFLNSLSWITILFVIAAFVFICTLIYRICFTNEKLIEENNTKLSEETTRMEAIAGFIEGVSSGNYSIQLTGMSETEGLGATLVTMRNKLSQNAETDRRRNWSTTGLAQVGDILRASNTSTAELYDNIIRFVVKYTDSNQGGLFVFNEENESDQYLELVACYAFERKKYLTKKVGIGEGLVGQCFVEGERIYLLDVPEEYITITSGLGGANPSALLLVPMKVNDKLYGVIEIASFKKFEDYEIELVEKLAESIASTIATVRTNESTRVLLEKTQQQTEEMRAQEEEMRQNMEELEATQEEMRRKEKHLQNVLDEEKAKASISEKNREAIMNLTKDEAVQSGNFRKALEIITSTITKTISVSRCSIWAYHKSTHSIFNEMLHNTQTGEFESGSSLNGKDFPGYFRAVLSEQIIVANNAHTHEATREFSEVYLRPLGIESMLDVPFFDAGKIAGVICCEHQSEQKHWTEADIEFLKSCADIVTILYKTYKTNELLQQITSQEEELRQNTEELQATQEHIEQQLSESNQLKDQLKTRENVFALTTILSESDLKGSITYANNKLSEVSKYTNEEMIGKGHNLFRHEDMPAVLFKLMWDTIKSGKTFSGIVKNKAKDGSHYWVDATIVPVKDENGVTYKYIGARYHITDDFLAENLYEKQAKRLNLPALPKKG</sequence>
<evidence type="ECO:0000256" key="2">
    <source>
        <dbReference type="SAM" id="Phobius"/>
    </source>
</evidence>
<dbReference type="Pfam" id="PF01590">
    <property type="entry name" value="GAF"/>
    <property type="match status" value="1"/>
</dbReference>
<evidence type="ECO:0000313" key="6">
    <source>
        <dbReference type="Proteomes" id="UP000288227"/>
    </source>
</evidence>
<dbReference type="Proteomes" id="UP000288227">
    <property type="component" value="Unassembled WGS sequence"/>
</dbReference>
<gene>
    <name evidence="5" type="ORF">SanaruYs_31020</name>
</gene>
<reference evidence="5 6" key="1">
    <citation type="submission" date="2018-11" db="EMBL/GenBank/DDBJ databases">
        <title>Chryseotalea sanarue gen. nov., sp., nov., a member of the family Cytophagaceae, isolated from a brackish lake in Hamamatsu Japan.</title>
        <authorList>
            <person name="Maejima Y."/>
            <person name="Iino T."/>
            <person name="Muraguchi Y."/>
            <person name="Fukuda K."/>
            <person name="Ohkuma M."/>
            <person name="Moriuchi R."/>
            <person name="Dohra H."/>
            <person name="Kimbara K."/>
            <person name="Shintani M."/>
        </authorList>
    </citation>
    <scope>NUCLEOTIDE SEQUENCE [LARGE SCALE GENOMIC DNA]</scope>
    <source>
        <strain evidence="5 6">Ys</strain>
    </source>
</reference>
<dbReference type="SUPFAM" id="SSF55785">
    <property type="entry name" value="PYP-like sensor domain (PAS domain)"/>
    <property type="match status" value="1"/>
</dbReference>
<keyword evidence="2" id="KW-0812">Transmembrane</keyword>
<dbReference type="InterPro" id="IPR013655">
    <property type="entry name" value="PAS_fold_3"/>
</dbReference>
<dbReference type="InterPro" id="IPR029016">
    <property type="entry name" value="GAF-like_dom_sf"/>
</dbReference>
<dbReference type="Gene3D" id="3.30.450.20">
    <property type="entry name" value="PAS domain"/>
    <property type="match status" value="1"/>
</dbReference>
<dbReference type="NCBIfam" id="TIGR00229">
    <property type="entry name" value="sensory_box"/>
    <property type="match status" value="1"/>
</dbReference>
<feature type="domain" description="PAS" evidence="3">
    <location>
        <begin position="740"/>
        <end position="791"/>
    </location>
</feature>
<evidence type="ECO:0000259" key="3">
    <source>
        <dbReference type="PROSITE" id="PS50112"/>
    </source>
</evidence>
<dbReference type="PROSITE" id="PS50113">
    <property type="entry name" value="PAC"/>
    <property type="match status" value="1"/>
</dbReference>
<feature type="coiled-coil region" evidence="1">
    <location>
        <begin position="681"/>
        <end position="726"/>
    </location>
</feature>
<proteinExistence type="predicted"/>
<feature type="transmembrane region" description="Helical" evidence="2">
    <location>
        <begin position="12"/>
        <end position="29"/>
    </location>
</feature>
<dbReference type="OrthoDB" id="9808408at2"/>